<dbReference type="AlphaFoldDB" id="A0A2T3GBF4"/>
<evidence type="ECO:0000313" key="4">
    <source>
        <dbReference type="EMBL" id="PST46825.1"/>
    </source>
</evidence>
<reference evidence="4 5" key="2">
    <citation type="submission" date="2018-03" db="EMBL/GenBank/DDBJ databases">
        <title>The comparative genomics of Bifidobacterium callitrichos reflects dietary carbohydrate utilization within the common marmoset gut.</title>
        <authorList>
            <person name="Rani A."/>
        </authorList>
    </citation>
    <scope>NUCLEOTIDE SEQUENCE [LARGE SCALE GENOMIC DNA]</scope>
    <source>
        <strain evidence="4 5">UMA51805</strain>
    </source>
</reference>
<dbReference type="Pfam" id="PF00496">
    <property type="entry name" value="SBP_bac_5"/>
    <property type="match status" value="1"/>
</dbReference>
<accession>A0A2T3GBF4</accession>
<dbReference type="PANTHER" id="PTHR30290">
    <property type="entry name" value="PERIPLASMIC BINDING COMPONENT OF ABC TRANSPORTER"/>
    <property type="match status" value="1"/>
</dbReference>
<evidence type="ECO:0000256" key="1">
    <source>
        <dbReference type="SAM" id="MobiDB-lite"/>
    </source>
</evidence>
<dbReference type="RefSeq" id="WP_107043798.1">
    <property type="nucleotide sequence ID" value="NZ_NWTX01000004.1"/>
</dbReference>
<gene>
    <name evidence="4" type="ORF">CPA40_03985</name>
</gene>
<protein>
    <submittedName>
        <fullName evidence="4">ABC transporter substrate-binding protein</fullName>
    </submittedName>
</protein>
<dbReference type="GO" id="GO:1904680">
    <property type="term" value="F:peptide transmembrane transporter activity"/>
    <property type="evidence" value="ECO:0007669"/>
    <property type="project" value="TreeGrafter"/>
</dbReference>
<dbReference type="PIRSF" id="PIRSF002741">
    <property type="entry name" value="MppA"/>
    <property type="match status" value="1"/>
</dbReference>
<dbReference type="InterPro" id="IPR030678">
    <property type="entry name" value="Peptide/Ni-bd"/>
</dbReference>
<dbReference type="InterPro" id="IPR039424">
    <property type="entry name" value="SBP_5"/>
</dbReference>
<name>A0A2T3GBF4_9BIFI</name>
<dbReference type="GO" id="GO:0043190">
    <property type="term" value="C:ATP-binding cassette (ABC) transporter complex"/>
    <property type="evidence" value="ECO:0007669"/>
    <property type="project" value="InterPro"/>
</dbReference>
<reference evidence="5" key="1">
    <citation type="submission" date="2017-09" db="EMBL/GenBank/DDBJ databases">
        <authorList>
            <person name="Sela D.A."/>
            <person name="Albert K."/>
        </authorList>
    </citation>
    <scope>NUCLEOTIDE SEQUENCE [LARGE SCALE GENOMIC DNA]</scope>
    <source>
        <strain evidence="5">UMA51805</strain>
    </source>
</reference>
<dbReference type="Gene3D" id="3.40.190.10">
    <property type="entry name" value="Periplasmic binding protein-like II"/>
    <property type="match status" value="1"/>
</dbReference>
<keyword evidence="2" id="KW-0472">Membrane</keyword>
<dbReference type="Proteomes" id="UP000240228">
    <property type="component" value="Unassembled WGS sequence"/>
</dbReference>
<dbReference type="SUPFAM" id="SSF53850">
    <property type="entry name" value="Periplasmic binding protein-like II"/>
    <property type="match status" value="1"/>
</dbReference>
<evidence type="ECO:0000313" key="5">
    <source>
        <dbReference type="Proteomes" id="UP000240228"/>
    </source>
</evidence>
<dbReference type="GO" id="GO:0042597">
    <property type="term" value="C:periplasmic space"/>
    <property type="evidence" value="ECO:0007669"/>
    <property type="project" value="UniProtKB-ARBA"/>
</dbReference>
<keyword evidence="2" id="KW-0812">Transmembrane</keyword>
<feature type="region of interest" description="Disordered" evidence="1">
    <location>
        <begin position="1"/>
        <end position="34"/>
    </location>
</feature>
<keyword evidence="2" id="KW-1133">Transmembrane helix</keyword>
<organism evidence="4 5">
    <name type="scientific">Bifidobacterium callitrichos</name>
    <dbReference type="NCBI Taxonomy" id="762209"/>
    <lineage>
        <taxon>Bacteria</taxon>
        <taxon>Bacillati</taxon>
        <taxon>Actinomycetota</taxon>
        <taxon>Actinomycetes</taxon>
        <taxon>Bifidobacteriales</taxon>
        <taxon>Bifidobacteriaceae</taxon>
        <taxon>Bifidobacterium</taxon>
    </lineage>
</organism>
<feature type="domain" description="Solute-binding protein family 5" evidence="3">
    <location>
        <begin position="134"/>
        <end position="484"/>
    </location>
</feature>
<dbReference type="InterPro" id="IPR000914">
    <property type="entry name" value="SBP_5_dom"/>
</dbReference>
<comment type="caution">
    <text evidence="4">The sequence shown here is derived from an EMBL/GenBank/DDBJ whole genome shotgun (WGS) entry which is preliminary data.</text>
</comment>
<evidence type="ECO:0000256" key="2">
    <source>
        <dbReference type="SAM" id="Phobius"/>
    </source>
</evidence>
<proteinExistence type="predicted"/>
<dbReference type="Gene3D" id="3.10.105.10">
    <property type="entry name" value="Dipeptide-binding Protein, Domain 3"/>
    <property type="match status" value="1"/>
</dbReference>
<dbReference type="EMBL" id="NWTX01000004">
    <property type="protein sequence ID" value="PST46825.1"/>
    <property type="molecule type" value="Genomic_DNA"/>
</dbReference>
<evidence type="ECO:0000259" key="3">
    <source>
        <dbReference type="Pfam" id="PF00496"/>
    </source>
</evidence>
<dbReference type="GO" id="GO:0015833">
    <property type="term" value="P:peptide transport"/>
    <property type="evidence" value="ECO:0007669"/>
    <property type="project" value="TreeGrafter"/>
</dbReference>
<feature type="transmembrane region" description="Helical" evidence="2">
    <location>
        <begin position="43"/>
        <end position="61"/>
    </location>
</feature>
<sequence>MRGMYNANHGDDREVGRPDGPSDEQRERRGSRARGGRSGLKQWIVFLAVATALFLLVWAGWSVTTHRITLPYMSNVVRSDSPATTSATIGLTPQNDAAAPQTLDIRTAESPELDRALIGNVYQTLVGRADDNTLTAAVASSWKTSDDAKTLTFTLRDDLTFSNGDRLDSSDVVTSLQRAIEGKWPGTAERFAALESVTNPDRRTVRITLSHPDATLPYTLSGRLGIVYDADATVDYATRALGSGPFTVSRFAKGESITLTARTDGTYASRSIDADGDRGKDDIGRAARTGTIRLRYFADDAALVAAAKKGSLDMAVPADPANARTIAADSQGGATPLTAVDGASTRKVTLLFNNDADSPLSMPRVRQSLRMIVDRQAILNARTDVSKPLGGPIGPLEPGYEDLTSTLTHDVAQAQSLLAYFGSRYLGTFTLITPARYESIARAIADQMTAAGLAVDVQVLDQAQLAERVASRGFTMMITELDGEDGTASFADAESASHYTNATAQQQYEAAVGATSQDAYANGLKTYARTISEDAASDWLYARKVTIAASTRIEGYTAAMADDRLPLADLARK</sequence>
<keyword evidence="5" id="KW-1185">Reference proteome</keyword>